<name>A0A1Q2HTR2_9CORY</name>
<dbReference type="Proteomes" id="UP000217209">
    <property type="component" value="Chromosome"/>
</dbReference>
<dbReference type="RefSeq" id="WP_095659105.1">
    <property type="nucleotide sequence ID" value="NZ_CALTZW010000011.1"/>
</dbReference>
<dbReference type="EMBL" id="CP019688">
    <property type="protein sequence ID" value="AQQ14228.1"/>
    <property type="molecule type" value="Genomic_DNA"/>
</dbReference>
<evidence type="ECO:0000313" key="2">
    <source>
        <dbReference type="Proteomes" id="UP000217209"/>
    </source>
</evidence>
<gene>
    <name evidence="1" type="ORF">CGLAU_01185</name>
</gene>
<dbReference type="KEGG" id="cgv:CGLAU_01185"/>
<proteinExistence type="predicted"/>
<organism evidence="1 2">
    <name type="scientific">Corynebacterium glaucum</name>
    <dbReference type="NCBI Taxonomy" id="187491"/>
    <lineage>
        <taxon>Bacteria</taxon>
        <taxon>Bacillati</taxon>
        <taxon>Actinomycetota</taxon>
        <taxon>Actinomycetes</taxon>
        <taxon>Mycobacteriales</taxon>
        <taxon>Corynebacteriaceae</taxon>
        <taxon>Corynebacterium</taxon>
    </lineage>
</organism>
<reference evidence="1 2" key="1">
    <citation type="submission" date="2016-12" db="EMBL/GenBank/DDBJ databases">
        <authorList>
            <person name="Song W.-J."/>
            <person name="Kurnit D.M."/>
        </authorList>
    </citation>
    <scope>NUCLEOTIDE SEQUENCE [LARGE SCALE GENOMIC DNA]</scope>
    <source>
        <strain evidence="1 2">DSM 30827</strain>
    </source>
</reference>
<evidence type="ECO:0000313" key="1">
    <source>
        <dbReference type="EMBL" id="AQQ14228.1"/>
    </source>
</evidence>
<dbReference type="AlphaFoldDB" id="A0A1Q2HTR2"/>
<keyword evidence="2" id="KW-1185">Reference proteome</keyword>
<dbReference type="OrthoDB" id="4429077at2"/>
<accession>A0A1Q2HTR2</accession>
<sequence>MATTRKAFIQTLEAAIEEHFEPISRRYSWVTRSGELVWMIALDEDPGRPWFGFKPVRYAHRDWVAPDMNNMACGAIVDDEPVIPVFDDSYALDYSAIPGPPFETFFDSGLPHRDRRSTPTSDPRFLDLATRKHDYELFFRNLKTNLGKFRTLEDMTNYMIQTRPGVTREAIEEFYQQRRQAMQTCNR</sequence>
<protein>
    <submittedName>
        <fullName evidence="1">Uncharacterized protein</fullName>
    </submittedName>
</protein>